<dbReference type="EMBL" id="CP092625">
    <property type="protein sequence ID" value="UMM39215.1"/>
    <property type="molecule type" value="Genomic_DNA"/>
</dbReference>
<feature type="chain" id="PRO_5042193099" description="Neurotransmitter-gated ion-channel ligand-binding domain-containing protein" evidence="5">
    <location>
        <begin position="20"/>
        <end position="803"/>
    </location>
</feature>
<feature type="region of interest" description="Disordered" evidence="3">
    <location>
        <begin position="531"/>
        <end position="571"/>
    </location>
</feature>
<dbReference type="SUPFAM" id="SSF63712">
    <property type="entry name" value="Nicotinic receptor ligand binding domain-like"/>
    <property type="match status" value="1"/>
</dbReference>
<evidence type="ECO:0000313" key="7">
    <source>
        <dbReference type="EMBL" id="UMM39215.1"/>
    </source>
</evidence>
<evidence type="ECO:0000256" key="4">
    <source>
        <dbReference type="SAM" id="Phobius"/>
    </source>
</evidence>
<evidence type="ECO:0000256" key="2">
    <source>
        <dbReference type="ARBA" id="ARBA00023136"/>
    </source>
</evidence>
<feature type="transmembrane region" description="Helical" evidence="4">
    <location>
        <begin position="294"/>
        <end position="312"/>
    </location>
</feature>
<dbReference type="InterPro" id="IPR036719">
    <property type="entry name" value="Neuro-gated_channel_TM_sf"/>
</dbReference>
<dbReference type="Gene3D" id="2.70.170.10">
    <property type="entry name" value="Neurotransmitter-gated ion-channel ligand-binding domain"/>
    <property type="match status" value="1"/>
</dbReference>
<feature type="domain" description="Neurotransmitter-gated ion-channel ligand-binding" evidence="6">
    <location>
        <begin position="40"/>
        <end position="260"/>
    </location>
</feature>
<feature type="region of interest" description="Disordered" evidence="3">
    <location>
        <begin position="703"/>
        <end position="733"/>
    </location>
</feature>
<keyword evidence="4" id="KW-1133">Transmembrane helix</keyword>
<dbReference type="InterPro" id="IPR038050">
    <property type="entry name" value="Neuro_actylchol_rec"/>
</dbReference>
<dbReference type="PROSITE" id="PS00236">
    <property type="entry name" value="NEUROTR_ION_CHANNEL"/>
    <property type="match status" value="1"/>
</dbReference>
<dbReference type="GO" id="GO:0016020">
    <property type="term" value="C:membrane"/>
    <property type="evidence" value="ECO:0007669"/>
    <property type="project" value="UniProtKB-SubCell"/>
</dbReference>
<comment type="subcellular location">
    <subcellularLocation>
        <location evidence="1">Membrane</location>
        <topology evidence="1">Multi-pass membrane protein</topology>
    </subcellularLocation>
</comment>
<accession>A0AAE9JQ18</accession>
<dbReference type="CDD" id="cd19051">
    <property type="entry name" value="LGIC_TM_cation"/>
    <property type="match status" value="1"/>
</dbReference>
<dbReference type="PANTHER" id="PTHR23352">
    <property type="entry name" value="NEURAL PROLIFERATION DIFFERENTIATION AND CONTROL PROTEIN-1 NPDC-1 PROTEIN"/>
    <property type="match status" value="1"/>
</dbReference>
<dbReference type="Gene3D" id="1.20.58.390">
    <property type="entry name" value="Neurotransmitter-gated ion-channel transmembrane domain"/>
    <property type="match status" value="1"/>
</dbReference>
<dbReference type="PANTHER" id="PTHR23352:SF2">
    <property type="entry name" value="NEURAL PROLIFERATION DIFFERENTIATION AND CONTROL PROTEIN 1"/>
    <property type="match status" value="1"/>
</dbReference>
<evidence type="ECO:0000313" key="8">
    <source>
        <dbReference type="Proteomes" id="UP000829354"/>
    </source>
</evidence>
<dbReference type="Pfam" id="PF06809">
    <property type="entry name" value="NPDC1"/>
    <property type="match status" value="1"/>
</dbReference>
<name>A0AAE9JQ18_CAEBR</name>
<dbReference type="InterPro" id="IPR009635">
    <property type="entry name" value="NPDC1"/>
</dbReference>
<dbReference type="InterPro" id="IPR006202">
    <property type="entry name" value="Neur_chan_lig-bd"/>
</dbReference>
<feature type="transmembrane region" description="Helical" evidence="4">
    <location>
        <begin position="678"/>
        <end position="702"/>
    </location>
</feature>
<dbReference type="FunFam" id="2.70.170.10:FF:000027">
    <property type="entry name" value="Ligand-Gated ion Channel"/>
    <property type="match status" value="1"/>
</dbReference>
<reference evidence="7 8" key="1">
    <citation type="submission" date="2022-04" db="EMBL/GenBank/DDBJ databases">
        <title>Chromosome-level reference genomes for two strains of Caenorhabditis briggsae: an improved platform for comparative genomics.</title>
        <authorList>
            <person name="Stevens L."/>
            <person name="Andersen E."/>
        </authorList>
    </citation>
    <scope>NUCLEOTIDE SEQUENCE [LARGE SCALE GENOMIC DNA]</scope>
    <source>
        <strain evidence="7">VX34</strain>
        <tissue evidence="7">Whole-organism</tissue>
    </source>
</reference>
<keyword evidence="8" id="KW-1185">Reference proteome</keyword>
<feature type="transmembrane region" description="Helical" evidence="4">
    <location>
        <begin position="429"/>
        <end position="448"/>
    </location>
</feature>
<dbReference type="CDD" id="cd18989">
    <property type="entry name" value="LGIC_ECD_cation"/>
    <property type="match status" value="1"/>
</dbReference>
<keyword evidence="5" id="KW-0732">Signal</keyword>
<dbReference type="GO" id="GO:0005230">
    <property type="term" value="F:extracellular ligand-gated monoatomic ion channel activity"/>
    <property type="evidence" value="ECO:0007669"/>
    <property type="project" value="InterPro"/>
</dbReference>
<dbReference type="Proteomes" id="UP000829354">
    <property type="component" value="Chromosome X"/>
</dbReference>
<dbReference type="AlphaFoldDB" id="A0AAE9JQ18"/>
<evidence type="ECO:0000256" key="1">
    <source>
        <dbReference type="ARBA" id="ARBA00004141"/>
    </source>
</evidence>
<sequence length="803" mass="91123">MSLLSITTFLLHCTDSALSFYYDPQLYVPKYRDYLEAQGNLTKDLFRNYEKDVSPVYAWYDTSKPLGYDKEAPQRWNYTLFLYSLKLVQVNEPEEQVSVVLELMEYWYDPRLSWNASDYRNVNAIFTRQDKVWSPTLTPFGINDLIDFRDQDFRLVCLDNLGMIYDYLSARVSVICRMNVARFPFDTQICQIRFSLPIFSFKEVKIFSEVYEGIQNASAFDNMGNSEWRLTNLTNRVDFLSFQDRFDLELAVFEIKITRNPLYYFYMIIFPSFVINSVSIMGIFLKGADKMSKLNVGLTNIMTMTFILGVMSDKIPRTGSIPLLGVYIIINLLIMLAAIFVVMMITKLRRWALPILRKKKTPMSRKLETFIGSPLEYTETQKQMRCRREDGEIAATKTASQKSQARLFSTSSSCFGAARTTLRPSYGMGMWRVVVLLACLSATQAALFTEGGAVQNGPAANRERDVPDLSTEQQQDVYKQIMEESAKEEQRNLDEALREQYRSVYDPVEARRNQELYDYYADMAMKLQEEQNGQKDALKSTFSRHGTKNSREGSKRSLEDAKPKPAEEPFDLEDLLKGEMMLEEEIAKEADFKKTQDELAKNTEAAKVNVESLESAMQTATGEPQVPQKKGQNEFVSFVEPEPQPAKQTVSAQLVDKRRLATSAEYSGNAPRYSSSSLLLLAVGTVMCVGLVGTVAGGTYYYKNNRRSDTPDDGEYAPYAGTGPGFRKNKGNKGDETLAYKAQLHQYQQAKQKIICGEDAPGIIESDGEDGADEENNYSVYECPGLAPTGDIEVCNPNFAGQP</sequence>
<gene>
    <name evidence="7" type="ORF">L5515_016369</name>
</gene>
<protein>
    <recommendedName>
        <fullName evidence="6">Neurotransmitter-gated ion-channel ligand-binding domain-containing protein</fullName>
    </recommendedName>
</protein>
<evidence type="ECO:0000256" key="5">
    <source>
        <dbReference type="SAM" id="SignalP"/>
    </source>
</evidence>
<organism evidence="7 8">
    <name type="scientific">Caenorhabditis briggsae</name>
    <dbReference type="NCBI Taxonomy" id="6238"/>
    <lineage>
        <taxon>Eukaryota</taxon>
        <taxon>Metazoa</taxon>
        <taxon>Ecdysozoa</taxon>
        <taxon>Nematoda</taxon>
        <taxon>Chromadorea</taxon>
        <taxon>Rhabditida</taxon>
        <taxon>Rhabditina</taxon>
        <taxon>Rhabditomorpha</taxon>
        <taxon>Rhabditoidea</taxon>
        <taxon>Rhabditidae</taxon>
        <taxon>Peloderinae</taxon>
        <taxon>Caenorhabditis</taxon>
    </lineage>
</organism>
<dbReference type="Pfam" id="PF02931">
    <property type="entry name" value="Neur_chan_LBD"/>
    <property type="match status" value="1"/>
</dbReference>
<feature type="signal peptide" evidence="5">
    <location>
        <begin position="1"/>
        <end position="19"/>
    </location>
</feature>
<evidence type="ECO:0000259" key="6">
    <source>
        <dbReference type="Pfam" id="PF02931"/>
    </source>
</evidence>
<dbReference type="FunFam" id="1.20.58.390:FF:000060">
    <property type="entry name" value="Ligand-Gated ion Channel"/>
    <property type="match status" value="1"/>
</dbReference>
<keyword evidence="4" id="KW-0812">Transmembrane</keyword>
<feature type="compositionally biased region" description="Basic and acidic residues" evidence="3">
    <location>
        <begin position="549"/>
        <end position="567"/>
    </location>
</feature>
<dbReference type="SUPFAM" id="SSF90112">
    <property type="entry name" value="Neurotransmitter-gated ion-channel transmembrane pore"/>
    <property type="match status" value="1"/>
</dbReference>
<evidence type="ECO:0000256" key="3">
    <source>
        <dbReference type="SAM" id="MobiDB-lite"/>
    </source>
</evidence>
<dbReference type="InterPro" id="IPR036734">
    <property type="entry name" value="Neur_chan_lig-bd_sf"/>
</dbReference>
<dbReference type="InterPro" id="IPR018000">
    <property type="entry name" value="Neurotransmitter_ion_chnl_CS"/>
</dbReference>
<proteinExistence type="predicted"/>
<feature type="transmembrane region" description="Helical" evidence="4">
    <location>
        <begin position="324"/>
        <end position="345"/>
    </location>
</feature>
<keyword evidence="2 4" id="KW-0472">Membrane</keyword>
<feature type="transmembrane region" description="Helical" evidence="4">
    <location>
        <begin position="263"/>
        <end position="285"/>
    </location>
</feature>